<feature type="region of interest" description="Disordered" evidence="1">
    <location>
        <begin position="95"/>
        <end position="122"/>
    </location>
</feature>
<name>A0ABQ4A5V0_9ACTN</name>
<organism evidence="3 4">
    <name type="scientific">Winogradskya humida</name>
    <dbReference type="NCBI Taxonomy" id="113566"/>
    <lineage>
        <taxon>Bacteria</taxon>
        <taxon>Bacillati</taxon>
        <taxon>Actinomycetota</taxon>
        <taxon>Actinomycetes</taxon>
        <taxon>Micromonosporales</taxon>
        <taxon>Micromonosporaceae</taxon>
        <taxon>Winogradskya</taxon>
    </lineage>
</organism>
<dbReference type="RefSeq" id="WP_203843110.1">
    <property type="nucleotide sequence ID" value="NZ_BAAATV010000018.1"/>
</dbReference>
<reference evidence="3 4" key="1">
    <citation type="submission" date="2021-01" db="EMBL/GenBank/DDBJ databases">
        <title>Whole genome shotgun sequence of Actinoplanes humidus NBRC 14915.</title>
        <authorList>
            <person name="Komaki H."/>
            <person name="Tamura T."/>
        </authorList>
    </citation>
    <scope>NUCLEOTIDE SEQUENCE [LARGE SCALE GENOMIC DNA]</scope>
    <source>
        <strain evidence="3 4">NBRC 14915</strain>
    </source>
</reference>
<accession>A0ABQ4A5V0</accession>
<dbReference type="EMBL" id="BOMN01000139">
    <property type="protein sequence ID" value="GIE26203.1"/>
    <property type="molecule type" value="Genomic_DNA"/>
</dbReference>
<evidence type="ECO:0000313" key="3">
    <source>
        <dbReference type="EMBL" id="GIE26203.1"/>
    </source>
</evidence>
<keyword evidence="2" id="KW-1133">Transmembrane helix</keyword>
<keyword evidence="4" id="KW-1185">Reference proteome</keyword>
<evidence type="ECO:0000256" key="1">
    <source>
        <dbReference type="SAM" id="MobiDB-lite"/>
    </source>
</evidence>
<proteinExistence type="predicted"/>
<evidence type="ECO:0000256" key="2">
    <source>
        <dbReference type="SAM" id="Phobius"/>
    </source>
</evidence>
<protein>
    <submittedName>
        <fullName evidence="3">Uncharacterized protein</fullName>
    </submittedName>
</protein>
<sequence>MTEDLRALMRSELSEERPPPLGDIVAVAMDGGRRIARRRRAAMVGAAFAVLGVVAAGTVVSWPAGSPRTAPGLAAGALPSGAPASVALPSEALPSEAPASVADPSEVLPSGGSAGGTPSPNVSYPYRTSVGAVPESKMWDVPLRGKRGTGNQVAATDKSVLELLTQLLPKGKVSKLAANSDDGLFAQVYLDTGKGPGMLRVWLKPLRDTGATPGMVKLETFAAADANCVQSTVVYASYPAGGHLEMDIATCLDDDGRPAEPALTLDEAVAVMSDARWGTTMDAELVVAGAKRYADVPAQAR</sequence>
<keyword evidence="2" id="KW-0812">Transmembrane</keyword>
<comment type="caution">
    <text evidence="3">The sequence shown here is derived from an EMBL/GenBank/DDBJ whole genome shotgun (WGS) entry which is preliminary data.</text>
</comment>
<gene>
    <name evidence="3" type="ORF">Ahu01nite_093050</name>
</gene>
<dbReference type="Proteomes" id="UP000603200">
    <property type="component" value="Unassembled WGS sequence"/>
</dbReference>
<feature type="transmembrane region" description="Helical" evidence="2">
    <location>
        <begin position="41"/>
        <end position="62"/>
    </location>
</feature>
<keyword evidence="2" id="KW-0472">Membrane</keyword>
<evidence type="ECO:0000313" key="4">
    <source>
        <dbReference type="Proteomes" id="UP000603200"/>
    </source>
</evidence>